<dbReference type="InterPro" id="IPR027417">
    <property type="entry name" value="P-loop_NTPase"/>
</dbReference>
<organism evidence="7 8">
    <name type="scientific">Lysinibacillus fusiformis</name>
    <dbReference type="NCBI Taxonomy" id="28031"/>
    <lineage>
        <taxon>Bacteria</taxon>
        <taxon>Bacillati</taxon>
        <taxon>Bacillota</taxon>
        <taxon>Bacilli</taxon>
        <taxon>Bacillales</taxon>
        <taxon>Bacillaceae</taxon>
        <taxon>Lysinibacillus</taxon>
    </lineage>
</organism>
<dbReference type="PRINTS" id="PR00315">
    <property type="entry name" value="ELONGATNFCT"/>
</dbReference>
<dbReference type="Pfam" id="PF00679">
    <property type="entry name" value="EFG_C"/>
    <property type="match status" value="1"/>
</dbReference>
<dbReference type="GO" id="GO:0032790">
    <property type="term" value="P:ribosome disassembly"/>
    <property type="evidence" value="ECO:0007669"/>
    <property type="project" value="TreeGrafter"/>
</dbReference>
<dbReference type="SMART" id="SM00889">
    <property type="entry name" value="EFG_IV"/>
    <property type="match status" value="1"/>
</dbReference>
<comment type="caution">
    <text evidence="7">The sequence shown here is derived from an EMBL/GenBank/DDBJ whole genome shotgun (WGS) entry which is preliminary data.</text>
</comment>
<sequence length="646" mass="73187">MYKTIGVLAHVDAGKTTFSEQVLFHTNSIQARGRVDHQDAYLDNHELERKRGITIFAEQGRMTIGDDTYTLIDTPGHVDFSPEMERAIRVMDYAIIIISAVEGIQGHTETVWQLLRNYHVPTFFFINKIDRDGADVRAVMTQLHKDFSEHVLFVDEPLQENYVSSTIMEWLAERDEKLLDAFLNEALEHGLCMKHLQSMIKNESAFPCFTGSALKDEGIQELIAQLPLITGTHFEPEAPFQGEVFKIRHDGHQRLTFIKALTGKLHVRDEFTFGDLTEKVTEIRLYNGSRFETVQHVEAGEIFAVKGLSQAHIGDRIGSNTLSQPYELVPTLQAKVQYEGEQHIKEVLKIFRLLEAEEPSLRVVWQEKFQEIHVHIMGVIQLEVLIEVLLKRFTLNISFGEPQILYLETIATTVTGYGHFEPLKHYAEIHLLMQPNERGTGITFSNACHADDLSVGNQRLVEKHLFERDHHGLLTGYAVTDIHFTLLTGRGHNEHTSGGDFREATFRALRQGLEQAQNVLLEPYYRFKMKASNDFIGRMMTDIQQAAGTFDDPVLTETDVVLTGRAPVATFMSYSTIFAAYTNGKGALTLQFDGYDVCHHAEEVISQIGYDKNADPEYSSSSIFCSKGKGYSVPWQEAQAAMHCQS</sequence>
<dbReference type="InterPro" id="IPR035647">
    <property type="entry name" value="EFG_III/V"/>
</dbReference>
<keyword evidence="5" id="KW-0046">Antibiotic resistance</keyword>
<dbReference type="SUPFAM" id="SSF52540">
    <property type="entry name" value="P-loop containing nucleoside triphosphate hydrolases"/>
    <property type="match status" value="1"/>
</dbReference>
<evidence type="ECO:0000259" key="6">
    <source>
        <dbReference type="PROSITE" id="PS51722"/>
    </source>
</evidence>
<dbReference type="InterPro" id="IPR000795">
    <property type="entry name" value="T_Tr_GTP-bd_dom"/>
</dbReference>
<comment type="function">
    <text evidence="1">Abolishes the inhibitory effect of tetracyclin on protein synthesis by a non-covalent modification of the ribosomes.</text>
</comment>
<dbReference type="Gene3D" id="2.40.30.10">
    <property type="entry name" value="Translation factors"/>
    <property type="match status" value="1"/>
</dbReference>
<dbReference type="PRINTS" id="PR01037">
    <property type="entry name" value="TCRTETOQM"/>
</dbReference>
<keyword evidence="2" id="KW-0547">Nucleotide-binding</keyword>
<dbReference type="SUPFAM" id="SSF54211">
    <property type="entry name" value="Ribosomal protein S5 domain 2-like"/>
    <property type="match status" value="1"/>
</dbReference>
<dbReference type="Gene3D" id="3.30.70.870">
    <property type="entry name" value="Elongation Factor G (Translational Gtpase), domain 3"/>
    <property type="match status" value="1"/>
</dbReference>
<dbReference type="PANTHER" id="PTHR43261">
    <property type="entry name" value="TRANSLATION ELONGATION FACTOR G-RELATED"/>
    <property type="match status" value="1"/>
</dbReference>
<evidence type="ECO:0000256" key="5">
    <source>
        <dbReference type="ARBA" id="ARBA00023251"/>
    </source>
</evidence>
<dbReference type="Proteomes" id="UP000199410">
    <property type="component" value="Unassembled WGS sequence"/>
</dbReference>
<dbReference type="EMBL" id="FOEL01000002">
    <property type="protein sequence ID" value="SEP82269.1"/>
    <property type="molecule type" value="Genomic_DNA"/>
</dbReference>
<dbReference type="Pfam" id="PF22042">
    <property type="entry name" value="EF-G_D2"/>
    <property type="match status" value="1"/>
</dbReference>
<dbReference type="InterPro" id="IPR005517">
    <property type="entry name" value="Transl_elong_EFG/EF2_IV"/>
</dbReference>
<dbReference type="GO" id="GO:0003924">
    <property type="term" value="F:GTPase activity"/>
    <property type="evidence" value="ECO:0007669"/>
    <property type="project" value="InterPro"/>
</dbReference>
<keyword evidence="3" id="KW-0648">Protein biosynthesis</keyword>
<feature type="domain" description="Tr-type G" evidence="6">
    <location>
        <begin position="1"/>
        <end position="237"/>
    </location>
</feature>
<dbReference type="Gene3D" id="3.40.50.300">
    <property type="entry name" value="P-loop containing nucleotide triphosphate hydrolases"/>
    <property type="match status" value="1"/>
</dbReference>
<dbReference type="AlphaFoldDB" id="A0A1H9B070"/>
<protein>
    <submittedName>
        <fullName evidence="7">Small GTP-binding protein domain-containing protein</fullName>
    </submittedName>
</protein>
<dbReference type="InterPro" id="IPR053905">
    <property type="entry name" value="EF-G-like_DII"/>
</dbReference>
<dbReference type="SUPFAM" id="SSF50447">
    <property type="entry name" value="Translation proteins"/>
    <property type="match status" value="1"/>
</dbReference>
<evidence type="ECO:0000313" key="8">
    <source>
        <dbReference type="Proteomes" id="UP000199410"/>
    </source>
</evidence>
<dbReference type="SMART" id="SM00838">
    <property type="entry name" value="EFG_C"/>
    <property type="match status" value="1"/>
</dbReference>
<evidence type="ECO:0000313" key="7">
    <source>
        <dbReference type="EMBL" id="SEP82269.1"/>
    </source>
</evidence>
<dbReference type="InterPro" id="IPR005225">
    <property type="entry name" value="Small_GTP-bd"/>
</dbReference>
<dbReference type="Gene3D" id="3.30.230.10">
    <property type="match status" value="1"/>
</dbReference>
<dbReference type="GO" id="GO:0006412">
    <property type="term" value="P:translation"/>
    <property type="evidence" value="ECO:0007669"/>
    <property type="project" value="UniProtKB-KW"/>
</dbReference>
<evidence type="ECO:0000256" key="4">
    <source>
        <dbReference type="ARBA" id="ARBA00023134"/>
    </source>
</evidence>
<dbReference type="GO" id="GO:0046677">
    <property type="term" value="P:response to antibiotic"/>
    <property type="evidence" value="ECO:0007669"/>
    <property type="project" value="UniProtKB-KW"/>
</dbReference>
<evidence type="ECO:0000256" key="2">
    <source>
        <dbReference type="ARBA" id="ARBA00022741"/>
    </source>
</evidence>
<dbReference type="RefSeq" id="WP_089984469.1">
    <property type="nucleotide sequence ID" value="NZ_BJOM01000016.1"/>
</dbReference>
<reference evidence="7 8" key="1">
    <citation type="submission" date="2016-10" db="EMBL/GenBank/DDBJ databases">
        <authorList>
            <person name="Varghese N."/>
            <person name="Submissions S."/>
        </authorList>
    </citation>
    <scope>NUCLEOTIDE SEQUENCE [LARGE SCALE GENOMIC DNA]</scope>
    <source>
        <strain evidence="7 8">TC-13</strain>
    </source>
</reference>
<accession>A0A1H9B070</accession>
<dbReference type="PANTHER" id="PTHR43261:SF1">
    <property type="entry name" value="RIBOSOME-RELEASING FACTOR 2, MITOCHONDRIAL"/>
    <property type="match status" value="1"/>
</dbReference>
<keyword evidence="4" id="KW-0342">GTP-binding</keyword>
<dbReference type="CDD" id="cd03711">
    <property type="entry name" value="Tet_C"/>
    <property type="match status" value="1"/>
</dbReference>
<dbReference type="GO" id="GO:0005525">
    <property type="term" value="F:GTP binding"/>
    <property type="evidence" value="ECO:0007669"/>
    <property type="project" value="UniProtKB-KW"/>
</dbReference>
<dbReference type="SUPFAM" id="SSF54980">
    <property type="entry name" value="EF-G C-terminal domain-like"/>
    <property type="match status" value="2"/>
</dbReference>
<name>A0A1H9B070_9BACI</name>
<dbReference type="Gene3D" id="3.30.70.240">
    <property type="match status" value="1"/>
</dbReference>
<dbReference type="InterPro" id="IPR000640">
    <property type="entry name" value="EFG_V-like"/>
</dbReference>
<gene>
    <name evidence="7" type="ORF">SAMN02787113_00655</name>
</gene>
<proteinExistence type="predicted"/>
<dbReference type="InterPro" id="IPR020568">
    <property type="entry name" value="Ribosomal_Su5_D2-typ_SF"/>
</dbReference>
<dbReference type="Pfam" id="PF00009">
    <property type="entry name" value="GTP_EFTU"/>
    <property type="match status" value="1"/>
</dbReference>
<dbReference type="PROSITE" id="PS51722">
    <property type="entry name" value="G_TR_2"/>
    <property type="match status" value="1"/>
</dbReference>
<evidence type="ECO:0000256" key="1">
    <source>
        <dbReference type="ARBA" id="ARBA00003987"/>
    </source>
</evidence>
<dbReference type="NCBIfam" id="TIGR00231">
    <property type="entry name" value="small_GTP"/>
    <property type="match status" value="1"/>
</dbReference>
<dbReference type="Pfam" id="PF03764">
    <property type="entry name" value="EFG_IV"/>
    <property type="match status" value="1"/>
</dbReference>
<dbReference type="InterPro" id="IPR009000">
    <property type="entry name" value="Transl_B-barrel_sf"/>
</dbReference>
<evidence type="ECO:0000256" key="3">
    <source>
        <dbReference type="ARBA" id="ARBA00022917"/>
    </source>
</evidence>
<dbReference type="InterPro" id="IPR035650">
    <property type="entry name" value="Tet_C"/>
</dbReference>
<dbReference type="InterPro" id="IPR014721">
    <property type="entry name" value="Ribsml_uS5_D2-typ_fold_subgr"/>
</dbReference>